<evidence type="ECO:0000313" key="3">
    <source>
        <dbReference type="Proteomes" id="UP000070258"/>
    </source>
</evidence>
<reference evidence="3" key="1">
    <citation type="submission" date="2016-02" db="EMBL/GenBank/DDBJ databases">
        <authorList>
            <person name="Wen L."/>
            <person name="He K."/>
            <person name="Yang H."/>
        </authorList>
    </citation>
    <scope>NUCLEOTIDE SEQUENCE [LARGE SCALE GENOMIC DNA]</scope>
    <source>
        <strain evidence="3">JCM 15929</strain>
    </source>
</reference>
<accession>A0A138AQ61</accession>
<dbReference type="SUPFAM" id="SSF109854">
    <property type="entry name" value="DinB/YfiT-like putative metalloenzymes"/>
    <property type="match status" value="1"/>
</dbReference>
<gene>
    <name evidence="2" type="ORF">AXK60_05030</name>
</gene>
<protein>
    <submittedName>
        <fullName evidence="2">Damage-inducible protein DinB</fullName>
    </submittedName>
</protein>
<sequence>MADSRLDLLRRQFDLTWALGEVHLAELTPDDFLWEPAPVCWTMRCAGGGEWVADWVDTEPDPILVPTMAWLSWHIGWWWSTTGDHVLGRPIRTREDVRWPGPDDAVAWLNGLRDEWLTVLDGLTDAWLDEPSAYPWPGDAGLTVGDQIAWVNAELMKNIAEIGQLRLIRAARVSVA</sequence>
<dbReference type="OrthoDB" id="5022306at2"/>
<proteinExistence type="predicted"/>
<dbReference type="Proteomes" id="UP000070258">
    <property type="component" value="Unassembled WGS sequence"/>
</dbReference>
<dbReference type="InterPro" id="IPR024775">
    <property type="entry name" value="DinB-like"/>
</dbReference>
<feature type="domain" description="DinB-like" evidence="1">
    <location>
        <begin position="12"/>
        <end position="162"/>
    </location>
</feature>
<evidence type="ECO:0000259" key="1">
    <source>
        <dbReference type="Pfam" id="PF12867"/>
    </source>
</evidence>
<comment type="caution">
    <text evidence="2">The sequence shown here is derived from an EMBL/GenBank/DDBJ whole genome shotgun (WGS) entry which is preliminary data.</text>
</comment>
<dbReference type="Pfam" id="PF12867">
    <property type="entry name" value="DinB_2"/>
    <property type="match status" value="1"/>
</dbReference>
<evidence type="ECO:0000313" key="2">
    <source>
        <dbReference type="EMBL" id="KXP12578.1"/>
    </source>
</evidence>
<name>A0A138AQ61_9ACTN</name>
<dbReference type="STRING" id="239498.AXK60_05030"/>
<dbReference type="RefSeq" id="WP_068570559.1">
    <property type="nucleotide sequence ID" value="NZ_LSRF01000012.1"/>
</dbReference>
<organism evidence="2 3">
    <name type="scientific">Tsukamurella pseudospumae</name>
    <dbReference type="NCBI Taxonomy" id="239498"/>
    <lineage>
        <taxon>Bacteria</taxon>
        <taxon>Bacillati</taxon>
        <taxon>Actinomycetota</taxon>
        <taxon>Actinomycetes</taxon>
        <taxon>Mycobacteriales</taxon>
        <taxon>Tsukamurellaceae</taxon>
        <taxon>Tsukamurella</taxon>
    </lineage>
</organism>
<dbReference type="EMBL" id="LSRF01000012">
    <property type="protein sequence ID" value="KXP12578.1"/>
    <property type="molecule type" value="Genomic_DNA"/>
</dbReference>
<dbReference type="AlphaFoldDB" id="A0A138AQ61"/>
<dbReference type="InterPro" id="IPR034660">
    <property type="entry name" value="DinB/YfiT-like"/>
</dbReference>